<organism evidence="2 3">
    <name type="scientific">Arthrobacter phage Kuleana</name>
    <dbReference type="NCBI Taxonomy" id="2653270"/>
    <lineage>
        <taxon>Viruses</taxon>
        <taxon>Duplodnaviria</taxon>
        <taxon>Heunggongvirae</taxon>
        <taxon>Uroviricota</taxon>
        <taxon>Caudoviricetes</taxon>
        <taxon>Kuleanavirus</taxon>
        <taxon>Kuleanavirus kuleana</taxon>
    </lineage>
</organism>
<sequence length="51" mass="5316">MRVVFLLAVAVLLCLAVSLILWPGAGRFDGRALLALAIAVGVVLNLRAVEA</sequence>
<gene>
    <name evidence="2" type="primary">52</name>
    <name evidence="2" type="ORF">SEA_KULEANA_52</name>
</gene>
<dbReference type="EMBL" id="MN484600">
    <property type="protein sequence ID" value="QGH74539.1"/>
    <property type="molecule type" value="Genomic_DNA"/>
</dbReference>
<evidence type="ECO:0000313" key="3">
    <source>
        <dbReference type="Proteomes" id="UP000394254"/>
    </source>
</evidence>
<feature type="transmembrane region" description="Helical" evidence="1">
    <location>
        <begin position="32"/>
        <end position="49"/>
    </location>
</feature>
<dbReference type="RefSeq" id="YP_009884860.1">
    <property type="nucleotide sequence ID" value="NC_049473.1"/>
</dbReference>
<keyword evidence="1" id="KW-1133">Transmembrane helix</keyword>
<dbReference type="Proteomes" id="UP000394254">
    <property type="component" value="Segment"/>
</dbReference>
<dbReference type="KEGG" id="vg:55814228"/>
<keyword evidence="1" id="KW-0812">Transmembrane</keyword>
<dbReference type="GeneID" id="55814228"/>
<evidence type="ECO:0000313" key="2">
    <source>
        <dbReference type="EMBL" id="QGH74539.1"/>
    </source>
</evidence>
<evidence type="ECO:0000256" key="1">
    <source>
        <dbReference type="SAM" id="Phobius"/>
    </source>
</evidence>
<proteinExistence type="predicted"/>
<accession>A0A5Q2WC62</accession>
<name>A0A5Q2WC62_9CAUD</name>
<protein>
    <submittedName>
        <fullName evidence="2">Uncharacterized protein</fullName>
    </submittedName>
</protein>
<reference evidence="2 3" key="1">
    <citation type="submission" date="2019-09" db="EMBL/GenBank/DDBJ databases">
        <authorList>
            <person name="Barrows A.R."/>
            <person name="Franco J.W."/>
            <person name="Javier C.J."/>
            <person name="Lucero K.A."/>
            <person name="Madrid E.R."/>
            <person name="Margerin I.A.R."/>
            <person name="Moore C.L."/>
            <person name="Neustel K.S."/>
            <person name="Ornellas N.W."/>
            <person name="Oshiro K."/>
            <person name="Severson C.G."/>
            <person name="Vavra L.H."/>
            <person name="Wilcer A."/>
            <person name="Donachie S.P."/>
            <person name="Reed F.A."/>
            <person name="Palecanda S."/>
            <person name="Chong R.A."/>
            <person name="Porter M.L."/>
            <person name="Washington J.M."/>
            <person name="Garlena R.A."/>
            <person name="Russell D.A."/>
            <person name="Pope W.H."/>
            <person name="Jacobs-Sera D."/>
            <person name="Hatfull G.F."/>
        </authorList>
    </citation>
    <scope>NUCLEOTIDE SEQUENCE [LARGE SCALE GENOMIC DNA]</scope>
</reference>
<keyword evidence="3" id="KW-1185">Reference proteome</keyword>
<keyword evidence="1" id="KW-0472">Membrane</keyword>